<proteinExistence type="inferred from homology"/>
<feature type="domain" description="Major facilitator superfamily (MFS) profile" evidence="8">
    <location>
        <begin position="100"/>
        <end position="494"/>
    </location>
</feature>
<feature type="transmembrane region" description="Helical" evidence="7">
    <location>
        <begin position="99"/>
        <end position="118"/>
    </location>
</feature>
<comment type="similarity">
    <text evidence="2">Belongs to the major facilitator superfamily.</text>
</comment>
<sequence>MIKFKCELTEISNGNLKKIKLFFSDQTTFYQRYIYSAYFINARRKDILIMMWIDMLQFFQSINFKIDLSNLIQIHRMYGKSHSMNQNQCVYQQQKMDRLIIFLAILLMVGNNYAFDIPQALEVPIEEEFQLTQTQFNLLYSVFAIPNIGLSIGGGIMIDNMGGRWGVFTFSLMLGLSQLFIFFGGCYHNYCMMLCGRAIFGIASDILHIAVFKMVAQRMPKDMGTAMGLILTVPELAAALNSFLSPYLYEKTNSLKIPLLFGLFLCFLSFLSGLIMIYVDMKYEKIESVKQTEQVSVFNFKLTKSFVIMSIITTLMLASYVPFLDNANKFYHERFGFSIMDAGQIVTVGYVVAALTSPIVGRISDKFTQYRPLFIVVSTIMFFISHLQFYYMPLTTSPNYYSVFALITLGLSYSCFSSVLMPALQTTVPEDMLATALGLLGIIENFCMAVVPMISGFVYAIGGGIDPMKNVDIIYLFLAGIGVVLSIHLLMENILQPTKAHVKLPNALDI</sequence>
<dbReference type="AlphaFoldDB" id="A0A8S1M8A8"/>
<feature type="transmembrane region" description="Helical" evidence="7">
    <location>
        <begin position="403"/>
        <end position="424"/>
    </location>
</feature>
<gene>
    <name evidence="9" type="ORF">PPRIM_AZ9-3.1.T0560061</name>
</gene>
<comment type="subcellular location">
    <subcellularLocation>
        <location evidence="1">Endomembrane system</location>
        <topology evidence="1">Multi-pass membrane protein</topology>
    </subcellularLocation>
</comment>
<evidence type="ECO:0000256" key="7">
    <source>
        <dbReference type="SAM" id="Phobius"/>
    </source>
</evidence>
<feature type="transmembrane region" description="Helical" evidence="7">
    <location>
        <begin position="342"/>
        <end position="361"/>
    </location>
</feature>
<feature type="transmembrane region" description="Helical" evidence="7">
    <location>
        <begin position="261"/>
        <end position="281"/>
    </location>
</feature>
<keyword evidence="6 7" id="KW-0472">Membrane</keyword>
<dbReference type="InterPro" id="IPR052187">
    <property type="entry name" value="MFSD1"/>
</dbReference>
<comment type="caution">
    <text evidence="9">The sequence shown here is derived from an EMBL/GenBank/DDBJ whole genome shotgun (WGS) entry which is preliminary data.</text>
</comment>
<keyword evidence="4 7" id="KW-0812">Transmembrane</keyword>
<dbReference type="GO" id="GO:0022857">
    <property type="term" value="F:transmembrane transporter activity"/>
    <property type="evidence" value="ECO:0007669"/>
    <property type="project" value="InterPro"/>
</dbReference>
<dbReference type="Pfam" id="PF07690">
    <property type="entry name" value="MFS_1"/>
    <property type="match status" value="1"/>
</dbReference>
<evidence type="ECO:0000256" key="1">
    <source>
        <dbReference type="ARBA" id="ARBA00004127"/>
    </source>
</evidence>
<evidence type="ECO:0000259" key="8">
    <source>
        <dbReference type="PROSITE" id="PS50850"/>
    </source>
</evidence>
<dbReference type="GO" id="GO:0012505">
    <property type="term" value="C:endomembrane system"/>
    <property type="evidence" value="ECO:0007669"/>
    <property type="project" value="UniProtKB-SubCell"/>
</dbReference>
<feature type="transmembrane region" description="Helical" evidence="7">
    <location>
        <begin position="473"/>
        <end position="491"/>
    </location>
</feature>
<name>A0A8S1M8A8_PARPR</name>
<feature type="transmembrane region" description="Helical" evidence="7">
    <location>
        <begin position="302"/>
        <end position="322"/>
    </location>
</feature>
<feature type="transmembrane region" description="Helical" evidence="7">
    <location>
        <begin position="165"/>
        <end position="190"/>
    </location>
</feature>
<evidence type="ECO:0000313" key="10">
    <source>
        <dbReference type="Proteomes" id="UP000688137"/>
    </source>
</evidence>
<dbReference type="Proteomes" id="UP000688137">
    <property type="component" value="Unassembled WGS sequence"/>
</dbReference>
<feature type="transmembrane region" description="Helical" evidence="7">
    <location>
        <begin position="228"/>
        <end position="249"/>
    </location>
</feature>
<feature type="transmembrane region" description="Helical" evidence="7">
    <location>
        <begin position="138"/>
        <end position="158"/>
    </location>
</feature>
<reference evidence="9" key="1">
    <citation type="submission" date="2021-01" db="EMBL/GenBank/DDBJ databases">
        <authorList>
            <consortium name="Genoscope - CEA"/>
            <person name="William W."/>
        </authorList>
    </citation>
    <scope>NUCLEOTIDE SEQUENCE</scope>
</reference>
<evidence type="ECO:0000256" key="2">
    <source>
        <dbReference type="ARBA" id="ARBA00008335"/>
    </source>
</evidence>
<dbReference type="PANTHER" id="PTHR23512">
    <property type="entry name" value="MAJOR FACILITATOR SUPERFAMILY DOMAIN-CONTAINING PROTEIN 1"/>
    <property type="match status" value="1"/>
</dbReference>
<dbReference type="PROSITE" id="PS50850">
    <property type="entry name" value="MFS"/>
    <property type="match status" value="1"/>
</dbReference>
<organism evidence="9 10">
    <name type="scientific">Paramecium primaurelia</name>
    <dbReference type="NCBI Taxonomy" id="5886"/>
    <lineage>
        <taxon>Eukaryota</taxon>
        <taxon>Sar</taxon>
        <taxon>Alveolata</taxon>
        <taxon>Ciliophora</taxon>
        <taxon>Intramacronucleata</taxon>
        <taxon>Oligohymenophorea</taxon>
        <taxon>Peniculida</taxon>
        <taxon>Parameciidae</taxon>
        <taxon>Paramecium</taxon>
    </lineage>
</organism>
<keyword evidence="3" id="KW-0813">Transport</keyword>
<evidence type="ECO:0000256" key="3">
    <source>
        <dbReference type="ARBA" id="ARBA00022448"/>
    </source>
</evidence>
<evidence type="ECO:0000256" key="6">
    <source>
        <dbReference type="ARBA" id="ARBA00023136"/>
    </source>
</evidence>
<dbReference type="InterPro" id="IPR020846">
    <property type="entry name" value="MFS_dom"/>
</dbReference>
<feature type="transmembrane region" description="Helical" evidence="7">
    <location>
        <begin position="436"/>
        <end position="461"/>
    </location>
</feature>
<keyword evidence="5 7" id="KW-1133">Transmembrane helix</keyword>
<dbReference type="PANTHER" id="PTHR23512:SF3">
    <property type="entry name" value="MAJOR FACILITATOR SUPERFAMILY DOMAIN-CONTAINING PROTEIN 1"/>
    <property type="match status" value="1"/>
</dbReference>
<keyword evidence="10" id="KW-1185">Reference proteome</keyword>
<evidence type="ECO:0000313" key="9">
    <source>
        <dbReference type="EMBL" id="CAD8076347.1"/>
    </source>
</evidence>
<dbReference type="OMA" id="IWAPFTH"/>
<dbReference type="EMBL" id="CAJJDM010000057">
    <property type="protein sequence ID" value="CAD8076347.1"/>
    <property type="molecule type" value="Genomic_DNA"/>
</dbReference>
<feature type="transmembrane region" description="Helical" evidence="7">
    <location>
        <begin position="373"/>
        <end position="391"/>
    </location>
</feature>
<evidence type="ECO:0000256" key="4">
    <source>
        <dbReference type="ARBA" id="ARBA00022692"/>
    </source>
</evidence>
<evidence type="ECO:0000256" key="5">
    <source>
        <dbReference type="ARBA" id="ARBA00022989"/>
    </source>
</evidence>
<protein>
    <recommendedName>
        <fullName evidence="8">Major facilitator superfamily (MFS) profile domain-containing protein</fullName>
    </recommendedName>
</protein>
<accession>A0A8S1M8A8</accession>
<feature type="transmembrane region" description="Helical" evidence="7">
    <location>
        <begin position="196"/>
        <end position="216"/>
    </location>
</feature>
<dbReference type="InterPro" id="IPR011701">
    <property type="entry name" value="MFS"/>
</dbReference>